<feature type="chain" id="PRO_5047194011" evidence="1">
    <location>
        <begin position="20"/>
        <end position="138"/>
    </location>
</feature>
<organism evidence="2 3">
    <name type="scientific">Arcobacter roscoffensis</name>
    <dbReference type="NCBI Taxonomy" id="2961520"/>
    <lineage>
        <taxon>Bacteria</taxon>
        <taxon>Pseudomonadati</taxon>
        <taxon>Campylobacterota</taxon>
        <taxon>Epsilonproteobacteria</taxon>
        <taxon>Campylobacterales</taxon>
        <taxon>Arcobacteraceae</taxon>
        <taxon>Arcobacter</taxon>
    </lineage>
</organism>
<keyword evidence="1" id="KW-0732">Signal</keyword>
<evidence type="ECO:0000313" key="3">
    <source>
        <dbReference type="Proteomes" id="UP001060012"/>
    </source>
</evidence>
<dbReference type="Proteomes" id="UP001060012">
    <property type="component" value="Chromosome"/>
</dbReference>
<keyword evidence="3" id="KW-1185">Reference proteome</keyword>
<dbReference type="EMBL" id="CP100595">
    <property type="protein sequence ID" value="UTJ05726.1"/>
    <property type="molecule type" value="Genomic_DNA"/>
</dbReference>
<proteinExistence type="predicted"/>
<evidence type="ECO:0000313" key="2">
    <source>
        <dbReference type="EMBL" id="UTJ05726.1"/>
    </source>
</evidence>
<protein>
    <submittedName>
        <fullName evidence="2">Uncharacterized protein</fullName>
    </submittedName>
</protein>
<evidence type="ECO:0000256" key="1">
    <source>
        <dbReference type="SAM" id="SignalP"/>
    </source>
</evidence>
<dbReference type="RefSeq" id="WP_254575907.1">
    <property type="nucleotide sequence ID" value="NZ_CP100595.1"/>
</dbReference>
<accession>A0ABY5E4P7</accession>
<sequence length="138" mass="16225">MRKFILSTTLLTFCSSLFANEFYYEFDKKIELIKPIESKTYSTNSQDENTSEKIHTYQTTNGKTIKFKNELIVQCHKEAYCQDDFSDLNITNYKEISKGFFLIKVEDSQNIFTLAQELHNKEDIKSATPNKLLKLQKR</sequence>
<feature type="signal peptide" evidence="1">
    <location>
        <begin position="1"/>
        <end position="19"/>
    </location>
</feature>
<name>A0ABY5E4P7_9BACT</name>
<reference evidence="2" key="1">
    <citation type="submission" date="2022-07" db="EMBL/GenBank/DDBJ databases">
        <title>Arcobacter roscoffensis sp. nov., a marine bacterium isolated from coastal seawater collected from Roscoff, France.</title>
        <authorList>
            <person name="Pascual J."/>
            <person name="Lepeaux C."/>
            <person name="Methner A."/>
            <person name="Overmann J."/>
        </authorList>
    </citation>
    <scope>NUCLEOTIDE SEQUENCE</scope>
    <source>
        <strain evidence="2">ARW1-2F2</strain>
    </source>
</reference>
<gene>
    <name evidence="2" type="ORF">NJU99_10685</name>
</gene>